<name>A0ACA9YBC5_9ASCO</name>
<evidence type="ECO:0000313" key="1">
    <source>
        <dbReference type="EMBL" id="CAH6722265.1"/>
    </source>
</evidence>
<gene>
    <name evidence="1" type="ORF">CLIB1444_08S05556</name>
</gene>
<dbReference type="Proteomes" id="UP001152531">
    <property type="component" value="Unassembled WGS sequence"/>
</dbReference>
<keyword evidence="2" id="KW-1185">Reference proteome</keyword>
<comment type="caution">
    <text evidence="1">The sequence shown here is derived from an EMBL/GenBank/DDBJ whole genome shotgun (WGS) entry which is preliminary data.</text>
</comment>
<evidence type="ECO:0000313" key="2">
    <source>
        <dbReference type="Proteomes" id="UP001152531"/>
    </source>
</evidence>
<sequence>MSTIKFNAGKVQYDEDTKRCTPLPHKGTITIKPSADEESFFDFIWTPKSSSGLEKDELLIIPGDISFKQVVSCKTGRVFALTFLSSGAKYLYWLQDVGDDEQLNKLTEKDQQIVKKIQDIITLDDDEDMEQESELPSETETVKQEQQFTLPILDLDDAFPFEVLQQFIDELSEEEFAKFIEDNSNDLPETIKSNPTKQGFNDLMRSGFFQQSKANLSNHLKRNNGSGFLLAQLFKLNYQGEGIGNFLQALRKSNHEKK</sequence>
<protein>
    <submittedName>
        <fullName evidence="1">Uncharacterized protein</fullName>
    </submittedName>
</protein>
<proteinExistence type="predicted"/>
<accession>A0ACA9YBC5</accession>
<dbReference type="EMBL" id="CALSDN010000008">
    <property type="protein sequence ID" value="CAH6722265.1"/>
    <property type="molecule type" value="Genomic_DNA"/>
</dbReference>
<reference evidence="1" key="1">
    <citation type="submission" date="2022-06" db="EMBL/GenBank/DDBJ databases">
        <authorList>
            <person name="Legras J.-L."/>
            <person name="Devillers H."/>
            <person name="Grondin C."/>
        </authorList>
    </citation>
    <scope>NUCLEOTIDE SEQUENCE</scope>
    <source>
        <strain evidence="1">CLIB 1444</strain>
    </source>
</reference>
<organism evidence="1 2">
    <name type="scientific">[Candida] jaroonii</name>
    <dbReference type="NCBI Taxonomy" id="467808"/>
    <lineage>
        <taxon>Eukaryota</taxon>
        <taxon>Fungi</taxon>
        <taxon>Dikarya</taxon>
        <taxon>Ascomycota</taxon>
        <taxon>Saccharomycotina</taxon>
        <taxon>Pichiomycetes</taxon>
        <taxon>Debaryomycetaceae</taxon>
        <taxon>Yamadazyma</taxon>
    </lineage>
</organism>